<organism evidence="2 3">
    <name type="scientific">Streptomyces katrae</name>
    <dbReference type="NCBI Taxonomy" id="68223"/>
    <lineage>
        <taxon>Bacteria</taxon>
        <taxon>Bacillati</taxon>
        <taxon>Actinomycetota</taxon>
        <taxon>Actinomycetes</taxon>
        <taxon>Kitasatosporales</taxon>
        <taxon>Streptomycetaceae</taxon>
        <taxon>Streptomyces</taxon>
    </lineage>
</organism>
<protein>
    <recommendedName>
        <fullName evidence="1">DUF4246 domain-containing protein</fullName>
    </recommendedName>
</protein>
<evidence type="ECO:0000313" key="3">
    <source>
        <dbReference type="Proteomes" id="UP000033551"/>
    </source>
</evidence>
<evidence type="ECO:0000259" key="1">
    <source>
        <dbReference type="Pfam" id="PF21666"/>
    </source>
</evidence>
<proteinExistence type="predicted"/>
<accession>A0A0F4JRK2</accession>
<gene>
    <name evidence="2" type="ORF">VR44_08065</name>
</gene>
<dbReference type="InterPro" id="IPR025340">
    <property type="entry name" value="DUF4246"/>
</dbReference>
<evidence type="ECO:0000313" key="2">
    <source>
        <dbReference type="EMBL" id="KJY36454.1"/>
    </source>
</evidence>
<dbReference type="PANTHER" id="PTHR33119">
    <property type="entry name" value="IFI3P"/>
    <property type="match status" value="1"/>
</dbReference>
<dbReference type="Proteomes" id="UP000033551">
    <property type="component" value="Unassembled WGS sequence"/>
</dbReference>
<comment type="caution">
    <text evidence="2">The sequence shown here is derived from an EMBL/GenBank/DDBJ whole genome shotgun (WGS) entry which is preliminary data.</text>
</comment>
<dbReference type="InterPro" id="IPR049207">
    <property type="entry name" value="DUF4246_N"/>
</dbReference>
<dbReference type="PANTHER" id="PTHR33119:SF1">
    <property type="entry name" value="FE2OG DIOXYGENASE DOMAIN-CONTAINING PROTEIN"/>
    <property type="match status" value="1"/>
</dbReference>
<feature type="domain" description="DUF4246" evidence="1">
    <location>
        <begin position="6"/>
        <end position="59"/>
    </location>
</feature>
<feature type="non-terminal residue" evidence="2">
    <location>
        <position position="117"/>
    </location>
</feature>
<dbReference type="Pfam" id="PF21666">
    <property type="entry name" value="DUF4246_N"/>
    <property type="match status" value="1"/>
</dbReference>
<name>A0A0F4JRK2_9ACTN</name>
<keyword evidence="3" id="KW-1185">Reference proteome</keyword>
<dbReference type="AlphaFoldDB" id="A0A0F4JRK2"/>
<dbReference type="EMBL" id="JZWV01000160">
    <property type="protein sequence ID" value="KJY36454.1"/>
    <property type="molecule type" value="Genomic_DNA"/>
</dbReference>
<sequence>MSGLTAFPLPFQASRSVPYATPRTLRELEMMRCSAHIREKAGWFEKIRDAEVVARWTREAIEQGLTEAQVRYVLDELAHYAALRDGRTGIEVSGVDGVWQSDALVDEELGARLREAV</sequence>
<reference evidence="2 3" key="1">
    <citation type="submission" date="2015-02" db="EMBL/GenBank/DDBJ databases">
        <authorList>
            <person name="Ju K.-S."/>
            <person name="Doroghazi J.R."/>
            <person name="Metcalf W."/>
        </authorList>
    </citation>
    <scope>NUCLEOTIDE SEQUENCE [LARGE SCALE GENOMIC DNA]</scope>
    <source>
        <strain evidence="2 3">NRRL ISP-5550</strain>
    </source>
</reference>